<dbReference type="AlphaFoldDB" id="A0A495FM43"/>
<gene>
    <name evidence="1" type="ORF">C8D78_0625</name>
</gene>
<proteinExistence type="predicted"/>
<evidence type="ECO:0000313" key="1">
    <source>
        <dbReference type="EMBL" id="RKR30300.1"/>
    </source>
</evidence>
<evidence type="ECO:0000313" key="2">
    <source>
        <dbReference type="Proteomes" id="UP000276055"/>
    </source>
</evidence>
<dbReference type="RefSeq" id="WP_120950374.1">
    <property type="nucleotide sequence ID" value="NZ_RBIR01000001.1"/>
</dbReference>
<protein>
    <submittedName>
        <fullName evidence="1">Uncharacterized protein</fullName>
    </submittedName>
</protein>
<reference evidence="1 2" key="1">
    <citation type="submission" date="2018-10" db="EMBL/GenBank/DDBJ databases">
        <title>Genomic Encyclopedia of Type Strains, Phase IV (KMG-IV): sequencing the most valuable type-strain genomes for metagenomic binning, comparative biology and taxonomic classification.</title>
        <authorList>
            <person name="Goeker M."/>
        </authorList>
    </citation>
    <scope>NUCLEOTIDE SEQUENCE [LARGE SCALE GENOMIC DNA]</scope>
    <source>
        <strain evidence="1 2">DSM 25586</strain>
    </source>
</reference>
<accession>A0A495FM43</accession>
<name>A0A495FM43_9MICC</name>
<sequence>MHRYAALPGEGRTALSQQFYQEYRDDFLYAAGLDSRPLVVADRAVIEAAFIALGWTPQQQLMFVEGAPDGSITHKLRRELRKRPQRPGHAEAA</sequence>
<organism evidence="1 2">
    <name type="scientific">Arthrobacter oryzae</name>
    <dbReference type="NCBI Taxonomy" id="409290"/>
    <lineage>
        <taxon>Bacteria</taxon>
        <taxon>Bacillati</taxon>
        <taxon>Actinomycetota</taxon>
        <taxon>Actinomycetes</taxon>
        <taxon>Micrococcales</taxon>
        <taxon>Micrococcaceae</taxon>
        <taxon>Arthrobacter</taxon>
    </lineage>
</organism>
<dbReference type="Proteomes" id="UP000276055">
    <property type="component" value="Unassembled WGS sequence"/>
</dbReference>
<comment type="caution">
    <text evidence="1">The sequence shown here is derived from an EMBL/GenBank/DDBJ whole genome shotgun (WGS) entry which is preliminary data.</text>
</comment>
<dbReference type="EMBL" id="RBIR01000001">
    <property type="protein sequence ID" value="RKR30300.1"/>
    <property type="molecule type" value="Genomic_DNA"/>
</dbReference>